<feature type="region of interest" description="Disordered" evidence="1">
    <location>
        <begin position="53"/>
        <end position="74"/>
    </location>
</feature>
<gene>
    <name evidence="2" type="ORF">GX50_01871</name>
</gene>
<protein>
    <submittedName>
        <fullName evidence="2">Uncharacterized protein</fullName>
    </submittedName>
</protein>
<accession>A0A2B7ZPJ4</accession>
<dbReference type="EMBL" id="PDND01000024">
    <property type="protein sequence ID" value="PGH35291.1"/>
    <property type="molecule type" value="Genomic_DNA"/>
</dbReference>
<evidence type="ECO:0000256" key="1">
    <source>
        <dbReference type="SAM" id="MobiDB-lite"/>
    </source>
</evidence>
<evidence type="ECO:0000313" key="3">
    <source>
        <dbReference type="Proteomes" id="UP000226031"/>
    </source>
</evidence>
<comment type="caution">
    <text evidence="2">The sequence shown here is derived from an EMBL/GenBank/DDBJ whole genome shotgun (WGS) entry which is preliminary data.</text>
</comment>
<proteinExistence type="predicted"/>
<name>A0A2B7ZPJ4_9EURO</name>
<dbReference type="Proteomes" id="UP000226031">
    <property type="component" value="Unassembled WGS sequence"/>
</dbReference>
<organism evidence="2 3">
    <name type="scientific">[Emmonsia] crescens</name>
    <dbReference type="NCBI Taxonomy" id="73230"/>
    <lineage>
        <taxon>Eukaryota</taxon>
        <taxon>Fungi</taxon>
        <taxon>Dikarya</taxon>
        <taxon>Ascomycota</taxon>
        <taxon>Pezizomycotina</taxon>
        <taxon>Eurotiomycetes</taxon>
        <taxon>Eurotiomycetidae</taxon>
        <taxon>Onygenales</taxon>
        <taxon>Ajellomycetaceae</taxon>
        <taxon>Emergomyces</taxon>
    </lineage>
</organism>
<feature type="compositionally biased region" description="Basic and acidic residues" evidence="1">
    <location>
        <begin position="53"/>
        <end position="64"/>
    </location>
</feature>
<dbReference type="Gene3D" id="2.30.30.850">
    <property type="match status" value="1"/>
</dbReference>
<evidence type="ECO:0000313" key="2">
    <source>
        <dbReference type="EMBL" id="PGH35291.1"/>
    </source>
</evidence>
<sequence>MRAELEGVSLDLHILQSTKDLDVLRDFDPKEVSAVMSFMSYRAQLEKVAFERHEEEKAKKREPNPRSLNPGDWIMLKEKDRGKLQKRWRGPFKMKTRVFHGLLPLIWATSTRSCYQPPQQRCGSKSPNHQAHRRTVGWTLADIRIGDF</sequence>
<reference evidence="2 3" key="1">
    <citation type="submission" date="2017-10" db="EMBL/GenBank/DDBJ databases">
        <title>Comparative genomics in systemic dimorphic fungi from Ajellomycetaceae.</title>
        <authorList>
            <person name="Munoz J.F."/>
            <person name="Mcewen J.G."/>
            <person name="Clay O.K."/>
            <person name="Cuomo C.A."/>
        </authorList>
    </citation>
    <scope>NUCLEOTIDE SEQUENCE [LARGE SCALE GENOMIC DNA]</scope>
    <source>
        <strain evidence="2 3">UAMH4076</strain>
    </source>
</reference>
<dbReference type="AlphaFoldDB" id="A0A2B7ZPJ4"/>
<keyword evidence="3" id="KW-1185">Reference proteome</keyword>